<keyword evidence="3 6" id="KW-0479">Metal-binding</keyword>
<dbReference type="RefSeq" id="WP_036032069.1">
    <property type="nucleotide sequence ID" value="NZ_FMAE01000012.1"/>
</dbReference>
<dbReference type="PROSITE" id="PS51009">
    <property type="entry name" value="CYTCII"/>
    <property type="match status" value="1"/>
</dbReference>
<dbReference type="PIRSF" id="PIRSF000027">
    <property type="entry name" value="Cytc_c_prime"/>
    <property type="match status" value="1"/>
</dbReference>
<dbReference type="Gene3D" id="1.20.120.10">
    <property type="entry name" value="Cytochrome c/b562"/>
    <property type="match status" value="1"/>
</dbReference>
<dbReference type="EMBL" id="FMAE01000012">
    <property type="protein sequence ID" value="SCB50315.1"/>
    <property type="molecule type" value="Genomic_DNA"/>
</dbReference>
<proteinExistence type="predicted"/>
<dbReference type="InterPro" id="IPR002321">
    <property type="entry name" value="Cyt_c_II"/>
</dbReference>
<keyword evidence="8" id="KW-0732">Signal</keyword>
<dbReference type="InterPro" id="IPR012127">
    <property type="entry name" value="Cyt_c_prime"/>
</dbReference>
<protein>
    <submittedName>
        <fullName evidence="9">Cytochrome c556</fullName>
    </submittedName>
</protein>
<organism evidence="9 10">
    <name type="scientific">Bradyrhizobium yuanmingense</name>
    <dbReference type="NCBI Taxonomy" id="108015"/>
    <lineage>
        <taxon>Bacteria</taxon>
        <taxon>Pseudomonadati</taxon>
        <taxon>Pseudomonadota</taxon>
        <taxon>Alphaproteobacteria</taxon>
        <taxon>Hyphomicrobiales</taxon>
        <taxon>Nitrobacteraceae</taxon>
        <taxon>Bradyrhizobium</taxon>
    </lineage>
</organism>
<reference evidence="9 10" key="1">
    <citation type="submission" date="2016-08" db="EMBL/GenBank/DDBJ databases">
        <authorList>
            <person name="Seilhamer J.J."/>
        </authorList>
    </citation>
    <scope>NUCLEOTIDE SEQUENCE [LARGE SCALE GENOMIC DNA]</scope>
    <source>
        <strain evidence="9 10">CCBAU 10071</strain>
    </source>
</reference>
<evidence type="ECO:0000256" key="7">
    <source>
        <dbReference type="PIRSR" id="PIRSR000027-2"/>
    </source>
</evidence>
<evidence type="ECO:0000256" key="2">
    <source>
        <dbReference type="ARBA" id="ARBA00022617"/>
    </source>
</evidence>
<feature type="chain" id="PRO_5008686480" evidence="8">
    <location>
        <begin position="21"/>
        <end position="149"/>
    </location>
</feature>
<sequence length="149" mass="16136">MKRTMIVAGVLVLGAGAVMAQQEIAVQQDNLMRAIAKNQYGVLQKMSKGDIPFDKKAADEAIASIEADVAKIAKTFEINPKQDVVNATYGSSPKVWQNKADFDAKIPPVQKAIADAKGKITNVAGLKAAYTAINDRCNDCHETYRVKLK</sequence>
<dbReference type="SUPFAM" id="SSF47175">
    <property type="entry name" value="Cytochromes"/>
    <property type="match status" value="1"/>
</dbReference>
<evidence type="ECO:0000256" key="8">
    <source>
        <dbReference type="SAM" id="SignalP"/>
    </source>
</evidence>
<dbReference type="GO" id="GO:0020037">
    <property type="term" value="F:heme binding"/>
    <property type="evidence" value="ECO:0007669"/>
    <property type="project" value="InterPro"/>
</dbReference>
<gene>
    <name evidence="9" type="ORF">GA0061099_101259</name>
</gene>
<evidence type="ECO:0000313" key="10">
    <source>
        <dbReference type="Proteomes" id="UP000183174"/>
    </source>
</evidence>
<accession>A0A1C3XDV0</accession>
<evidence type="ECO:0000256" key="3">
    <source>
        <dbReference type="ARBA" id="ARBA00022723"/>
    </source>
</evidence>
<keyword evidence="4" id="KW-0249">Electron transport</keyword>
<dbReference type="InterPro" id="IPR010980">
    <property type="entry name" value="Cyt_c/b562"/>
</dbReference>
<evidence type="ECO:0000256" key="1">
    <source>
        <dbReference type="ARBA" id="ARBA00022448"/>
    </source>
</evidence>
<dbReference type="AlphaFoldDB" id="A0A1C3XDV0"/>
<comment type="PTM">
    <text evidence="7">Binds 1 heme group per subunit.</text>
</comment>
<dbReference type="GO" id="GO:0042597">
    <property type="term" value="C:periplasmic space"/>
    <property type="evidence" value="ECO:0007669"/>
    <property type="project" value="InterPro"/>
</dbReference>
<evidence type="ECO:0000256" key="4">
    <source>
        <dbReference type="ARBA" id="ARBA00022982"/>
    </source>
</evidence>
<keyword evidence="2 7" id="KW-0349">Heme</keyword>
<dbReference type="GO" id="GO:0005506">
    <property type="term" value="F:iron ion binding"/>
    <property type="evidence" value="ECO:0007669"/>
    <property type="project" value="InterPro"/>
</dbReference>
<dbReference type="GO" id="GO:0009055">
    <property type="term" value="F:electron transfer activity"/>
    <property type="evidence" value="ECO:0007669"/>
    <property type="project" value="InterPro"/>
</dbReference>
<evidence type="ECO:0000313" key="9">
    <source>
        <dbReference type="EMBL" id="SCB50315.1"/>
    </source>
</evidence>
<evidence type="ECO:0000256" key="5">
    <source>
        <dbReference type="ARBA" id="ARBA00023004"/>
    </source>
</evidence>
<feature type="binding site" description="covalent" evidence="7">
    <location>
        <position position="140"/>
    </location>
    <ligand>
        <name>heme c</name>
        <dbReference type="ChEBI" id="CHEBI:61717"/>
    </ligand>
</feature>
<evidence type="ECO:0000256" key="6">
    <source>
        <dbReference type="PIRSR" id="PIRSR000027-1"/>
    </source>
</evidence>
<keyword evidence="5 6" id="KW-0408">Iron</keyword>
<keyword evidence="1" id="KW-0813">Transport</keyword>
<feature type="signal peptide" evidence="8">
    <location>
        <begin position="1"/>
        <end position="20"/>
    </location>
</feature>
<dbReference type="Pfam" id="PF01322">
    <property type="entry name" value="Cytochrom_C_2"/>
    <property type="match status" value="1"/>
</dbReference>
<dbReference type="Proteomes" id="UP000183174">
    <property type="component" value="Unassembled WGS sequence"/>
</dbReference>
<name>A0A1C3XDV0_9BRAD</name>
<feature type="binding site" description="axial binding residue" evidence="6">
    <location>
        <position position="141"/>
    </location>
    <ligand>
        <name>heme c</name>
        <dbReference type="ChEBI" id="CHEBI:61717"/>
    </ligand>
    <ligandPart>
        <name>Fe</name>
        <dbReference type="ChEBI" id="CHEBI:18248"/>
    </ligandPart>
</feature>
<feature type="binding site" description="covalent" evidence="7">
    <location>
        <position position="137"/>
    </location>
    <ligand>
        <name>heme c</name>
        <dbReference type="ChEBI" id="CHEBI:61717"/>
    </ligand>
</feature>
<dbReference type="GO" id="GO:0022900">
    <property type="term" value="P:electron transport chain"/>
    <property type="evidence" value="ECO:0007669"/>
    <property type="project" value="InterPro"/>
</dbReference>